<evidence type="ECO:0000259" key="7">
    <source>
        <dbReference type="Pfam" id="PF01494"/>
    </source>
</evidence>
<dbReference type="SUPFAM" id="SSF51905">
    <property type="entry name" value="FAD/NAD(P)-binding domain"/>
    <property type="match status" value="1"/>
</dbReference>
<dbReference type="GeneID" id="20668646"/>
<dbReference type="InterPro" id="IPR002938">
    <property type="entry name" value="FAD-bd"/>
</dbReference>
<evidence type="ECO:0000256" key="3">
    <source>
        <dbReference type="ARBA" id="ARBA00022827"/>
    </source>
</evidence>
<evidence type="ECO:0000256" key="6">
    <source>
        <dbReference type="SAM" id="MobiDB-lite"/>
    </source>
</evidence>
<feature type="compositionally biased region" description="Low complexity" evidence="6">
    <location>
        <begin position="135"/>
        <end position="149"/>
    </location>
</feature>
<dbReference type="HOGENOM" id="CLU_009665_19_3_1"/>
<dbReference type="GO" id="GO:0004497">
    <property type="term" value="F:monooxygenase activity"/>
    <property type="evidence" value="ECO:0007669"/>
    <property type="project" value="UniProtKB-KW"/>
</dbReference>
<dbReference type="Gene3D" id="3.50.50.60">
    <property type="entry name" value="FAD/NAD(P)-binding domain"/>
    <property type="match status" value="1"/>
</dbReference>
<dbReference type="InParanoid" id="W4JRX6"/>
<name>W4JRX6_HETIT</name>
<keyword evidence="5" id="KW-0503">Monooxygenase</keyword>
<dbReference type="OrthoDB" id="1878542at2759"/>
<feature type="region of interest" description="Disordered" evidence="6">
    <location>
        <begin position="135"/>
        <end position="155"/>
    </location>
</feature>
<dbReference type="PRINTS" id="PR00420">
    <property type="entry name" value="RNGMNOXGNASE"/>
</dbReference>
<dbReference type="RefSeq" id="XP_009551227.1">
    <property type="nucleotide sequence ID" value="XM_009552932.1"/>
</dbReference>
<evidence type="ECO:0000256" key="1">
    <source>
        <dbReference type="ARBA" id="ARBA00007992"/>
    </source>
</evidence>
<dbReference type="PANTHER" id="PTHR13789">
    <property type="entry name" value="MONOOXYGENASE"/>
    <property type="match status" value="1"/>
</dbReference>
<dbReference type="Pfam" id="PF01494">
    <property type="entry name" value="FAD_binding_3"/>
    <property type="match status" value="1"/>
</dbReference>
<feature type="non-terminal residue" evidence="8">
    <location>
        <position position="454"/>
    </location>
</feature>
<keyword evidence="2" id="KW-0285">Flavoprotein</keyword>
<dbReference type="PANTHER" id="PTHR13789:SF309">
    <property type="entry name" value="PUTATIVE (AFU_ORTHOLOGUE AFUA_6G14510)-RELATED"/>
    <property type="match status" value="1"/>
</dbReference>
<evidence type="ECO:0000313" key="8">
    <source>
        <dbReference type="EMBL" id="ETW76302.1"/>
    </source>
</evidence>
<comment type="similarity">
    <text evidence="1">Belongs to the paxM FAD-dependent monooxygenase family.</text>
</comment>
<keyword evidence="3" id="KW-0274">FAD</keyword>
<feature type="non-terminal residue" evidence="8">
    <location>
        <position position="1"/>
    </location>
</feature>
<dbReference type="Proteomes" id="UP000030671">
    <property type="component" value="Unassembled WGS sequence"/>
</dbReference>
<organism evidence="8 9">
    <name type="scientific">Heterobasidion irregulare (strain TC 32-1)</name>
    <dbReference type="NCBI Taxonomy" id="747525"/>
    <lineage>
        <taxon>Eukaryota</taxon>
        <taxon>Fungi</taxon>
        <taxon>Dikarya</taxon>
        <taxon>Basidiomycota</taxon>
        <taxon>Agaricomycotina</taxon>
        <taxon>Agaricomycetes</taxon>
        <taxon>Russulales</taxon>
        <taxon>Bondarzewiaceae</taxon>
        <taxon>Heterobasidion</taxon>
        <taxon>Heterobasidion annosum species complex</taxon>
    </lineage>
</organism>
<dbReference type="EMBL" id="KI925464">
    <property type="protein sequence ID" value="ETW76302.1"/>
    <property type="molecule type" value="Genomic_DNA"/>
</dbReference>
<dbReference type="STRING" id="747525.W4JRX6"/>
<dbReference type="InterPro" id="IPR036188">
    <property type="entry name" value="FAD/NAD-bd_sf"/>
</dbReference>
<keyword evidence="4" id="KW-0560">Oxidoreductase</keyword>
<sequence>LQLDIVIVGAGLAGLASAYALAASGHRVRVFEKSKVVSTVPGGIRIPPNGTKILDDWGLHDELVQKSAQVKSNSFIDMAIGELIGHTEWAHEMFKDSGGEFRCMRHEDLTQMLYRHAVAAGALFHFGARVNGVSPAPDIDSSPSTPSIPRQSQLHPQPSIILSDGQEILADLVIGADGPRSLIRLVVDEDAGDVREIETGTTLYTGVLDGKTMMGNEHLKKLINAHFPVWMGDGSMAVAFPIGRDNSYAMHVYSPEEWPEGALDWELVASSNLRCDHLEPRVQSFLKNAKHLTRARWIERPPAEDWVDASERIILIGEAAHPLAPCEMHAGSGSLESAFVLSTLLSHLHSRSQLPSLLYAYQDLRSSRLARLHQIEMDNHMYLGLRAGEGKEERDTTMRAARLAAKNGADANAEADDDGELDRQWGEMCEIWGYDARDDAEDWWVRWGLLRERA</sequence>
<proteinExistence type="inferred from homology"/>
<evidence type="ECO:0000256" key="2">
    <source>
        <dbReference type="ARBA" id="ARBA00022630"/>
    </source>
</evidence>
<evidence type="ECO:0000256" key="5">
    <source>
        <dbReference type="ARBA" id="ARBA00023033"/>
    </source>
</evidence>
<evidence type="ECO:0000256" key="4">
    <source>
        <dbReference type="ARBA" id="ARBA00023002"/>
    </source>
</evidence>
<dbReference type="GO" id="GO:0071949">
    <property type="term" value="F:FAD binding"/>
    <property type="evidence" value="ECO:0007669"/>
    <property type="project" value="InterPro"/>
</dbReference>
<evidence type="ECO:0000313" key="9">
    <source>
        <dbReference type="Proteomes" id="UP000030671"/>
    </source>
</evidence>
<reference evidence="8 9" key="1">
    <citation type="journal article" date="2012" name="New Phytol.">
        <title>Insight into trade-off between wood decay and parasitism from the genome of a fungal forest pathogen.</title>
        <authorList>
            <person name="Olson A."/>
            <person name="Aerts A."/>
            <person name="Asiegbu F."/>
            <person name="Belbahri L."/>
            <person name="Bouzid O."/>
            <person name="Broberg A."/>
            <person name="Canback B."/>
            <person name="Coutinho P.M."/>
            <person name="Cullen D."/>
            <person name="Dalman K."/>
            <person name="Deflorio G."/>
            <person name="van Diepen L.T."/>
            <person name="Dunand C."/>
            <person name="Duplessis S."/>
            <person name="Durling M."/>
            <person name="Gonthier P."/>
            <person name="Grimwood J."/>
            <person name="Fossdal C.G."/>
            <person name="Hansson D."/>
            <person name="Henrissat B."/>
            <person name="Hietala A."/>
            <person name="Himmelstrand K."/>
            <person name="Hoffmeister D."/>
            <person name="Hogberg N."/>
            <person name="James T.Y."/>
            <person name="Karlsson M."/>
            <person name="Kohler A."/>
            <person name="Kues U."/>
            <person name="Lee Y.H."/>
            <person name="Lin Y.C."/>
            <person name="Lind M."/>
            <person name="Lindquist E."/>
            <person name="Lombard V."/>
            <person name="Lucas S."/>
            <person name="Lunden K."/>
            <person name="Morin E."/>
            <person name="Murat C."/>
            <person name="Park J."/>
            <person name="Raffaello T."/>
            <person name="Rouze P."/>
            <person name="Salamov A."/>
            <person name="Schmutz J."/>
            <person name="Solheim H."/>
            <person name="Stahlberg J."/>
            <person name="Velez H."/>
            <person name="de Vries R.P."/>
            <person name="Wiebenga A."/>
            <person name="Woodward S."/>
            <person name="Yakovlev I."/>
            <person name="Garbelotto M."/>
            <person name="Martin F."/>
            <person name="Grigoriev I.V."/>
            <person name="Stenlid J."/>
        </authorList>
    </citation>
    <scope>NUCLEOTIDE SEQUENCE [LARGE SCALE GENOMIC DNA]</scope>
    <source>
        <strain evidence="8 9">TC 32-1</strain>
    </source>
</reference>
<accession>W4JRX6</accession>
<protein>
    <recommendedName>
        <fullName evidence="7">FAD-binding domain-containing protein</fullName>
    </recommendedName>
</protein>
<gene>
    <name evidence="8" type="ORF">HETIRDRAFT_218303</name>
</gene>
<dbReference type="KEGG" id="hir:HETIRDRAFT_218303"/>
<keyword evidence="9" id="KW-1185">Reference proteome</keyword>
<dbReference type="InterPro" id="IPR050493">
    <property type="entry name" value="FAD-dep_Monooxygenase_BioMet"/>
</dbReference>
<feature type="domain" description="FAD-binding" evidence="7">
    <location>
        <begin position="3"/>
        <end position="372"/>
    </location>
</feature>
<dbReference type="eggNOG" id="ENOG502SDAT">
    <property type="taxonomic scope" value="Eukaryota"/>
</dbReference>
<dbReference type="AlphaFoldDB" id="W4JRX6"/>